<sequence>MADHNNLSLRITATRFAWETYFQSCLFHPRRYPPMPDAAHYIEGIKQYFIHDNTTIGMFHLKKSAKGSYDNGKQASK</sequence>
<evidence type="ECO:0000313" key="2">
    <source>
        <dbReference type="Proteomes" id="UP000886595"/>
    </source>
</evidence>
<dbReference type="AlphaFoldDB" id="A0A8X7Q9K7"/>
<evidence type="ECO:0000313" key="1">
    <source>
        <dbReference type="EMBL" id="KAG2266201.1"/>
    </source>
</evidence>
<dbReference type="Proteomes" id="UP000886595">
    <property type="component" value="Unassembled WGS sequence"/>
</dbReference>
<reference evidence="1 2" key="1">
    <citation type="submission" date="2020-02" db="EMBL/GenBank/DDBJ databases">
        <authorList>
            <person name="Ma Q."/>
            <person name="Huang Y."/>
            <person name="Song X."/>
            <person name="Pei D."/>
        </authorList>
    </citation>
    <scope>NUCLEOTIDE SEQUENCE [LARGE SCALE GENOMIC DNA]</scope>
    <source>
        <strain evidence="1">Sxm20200214</strain>
        <tissue evidence="1">Leaf</tissue>
    </source>
</reference>
<gene>
    <name evidence="1" type="ORF">Bca52824_073280</name>
</gene>
<comment type="caution">
    <text evidence="1">The sequence shown here is derived from an EMBL/GenBank/DDBJ whole genome shotgun (WGS) entry which is preliminary data.</text>
</comment>
<name>A0A8X7Q9K7_BRACI</name>
<dbReference type="EMBL" id="JAAMPC010000014">
    <property type="protein sequence ID" value="KAG2266201.1"/>
    <property type="molecule type" value="Genomic_DNA"/>
</dbReference>
<proteinExistence type="predicted"/>
<organism evidence="1 2">
    <name type="scientific">Brassica carinata</name>
    <name type="common">Ethiopian mustard</name>
    <name type="synonym">Abyssinian cabbage</name>
    <dbReference type="NCBI Taxonomy" id="52824"/>
    <lineage>
        <taxon>Eukaryota</taxon>
        <taxon>Viridiplantae</taxon>
        <taxon>Streptophyta</taxon>
        <taxon>Embryophyta</taxon>
        <taxon>Tracheophyta</taxon>
        <taxon>Spermatophyta</taxon>
        <taxon>Magnoliopsida</taxon>
        <taxon>eudicotyledons</taxon>
        <taxon>Gunneridae</taxon>
        <taxon>Pentapetalae</taxon>
        <taxon>rosids</taxon>
        <taxon>malvids</taxon>
        <taxon>Brassicales</taxon>
        <taxon>Brassicaceae</taxon>
        <taxon>Brassiceae</taxon>
        <taxon>Brassica</taxon>
    </lineage>
</organism>
<keyword evidence="2" id="KW-1185">Reference proteome</keyword>
<protein>
    <submittedName>
        <fullName evidence="1">Uncharacterized protein</fullName>
    </submittedName>
</protein>
<accession>A0A8X7Q9K7</accession>